<reference evidence="2 3" key="1">
    <citation type="submission" date="2016-06" db="EMBL/GenBank/DDBJ databases">
        <authorList>
            <person name="Kjaerup R.B."/>
            <person name="Dalgaard T.S."/>
            <person name="Juul-Madsen H.R."/>
        </authorList>
    </citation>
    <scope>NUCLEOTIDE SEQUENCE [LARGE SCALE GENOMIC DNA]</scope>
    <source>
        <strain evidence="2">2</strain>
    </source>
</reference>
<dbReference type="EMBL" id="FLQY01000274">
    <property type="protein sequence ID" value="SBT09773.1"/>
    <property type="molecule type" value="Genomic_DNA"/>
</dbReference>
<feature type="domain" description="Putative DNA-binding" evidence="1">
    <location>
        <begin position="6"/>
        <end position="96"/>
    </location>
</feature>
<gene>
    <name evidence="2" type="ORF">PROAA_3450003</name>
</gene>
<proteinExistence type="predicted"/>
<evidence type="ECO:0000313" key="3">
    <source>
        <dbReference type="Proteomes" id="UP000199600"/>
    </source>
</evidence>
<name>A0A1A8Y0C2_9RHOO</name>
<dbReference type="Gene3D" id="1.10.150.690">
    <property type="entry name" value="DUF2063"/>
    <property type="match status" value="1"/>
</dbReference>
<dbReference type="RefSeq" id="WP_186411717.1">
    <property type="nucleotide sequence ID" value="NZ_FLQY01000274.1"/>
</dbReference>
<sequence>MSSLGELQSRFQQAVLAEEDSPGLFLAEGGEVAGGLGLYLMAYRARLLSALHDNFPVLKSALGDEAFADLARDYINAHPSSFRSIRWYGDALVAFLDADPERLPHPALVDIARMDWAIRGAFDAQDASTLSLSDLAALAPQDWPQHRFVLVPSLCMRELDWNIEPIWLALNEDAEAQTEAPEPLSHVLLVWRPELDCLWRSAETVEVAALNALAKGANFAVCCTAIAETGASDPAATAAGFLQRWALDGMLQNNRGNDDH</sequence>
<keyword evidence="3" id="KW-1185">Reference proteome</keyword>
<dbReference type="AlphaFoldDB" id="A0A1A8Y0C2"/>
<dbReference type="Proteomes" id="UP000199600">
    <property type="component" value="Unassembled WGS sequence"/>
</dbReference>
<organism evidence="2 3">
    <name type="scientific">Candidatus Propionivibrio aalborgensis</name>
    <dbReference type="NCBI Taxonomy" id="1860101"/>
    <lineage>
        <taxon>Bacteria</taxon>
        <taxon>Pseudomonadati</taxon>
        <taxon>Pseudomonadota</taxon>
        <taxon>Betaproteobacteria</taxon>
        <taxon>Rhodocyclales</taxon>
        <taxon>Rhodocyclaceae</taxon>
        <taxon>Propionivibrio</taxon>
    </lineage>
</organism>
<dbReference type="InterPro" id="IPR044922">
    <property type="entry name" value="DUF2063_N_sf"/>
</dbReference>
<evidence type="ECO:0000259" key="1">
    <source>
        <dbReference type="Pfam" id="PF09836"/>
    </source>
</evidence>
<dbReference type="Pfam" id="PF09836">
    <property type="entry name" value="DUF2063"/>
    <property type="match status" value="1"/>
</dbReference>
<evidence type="ECO:0000313" key="2">
    <source>
        <dbReference type="EMBL" id="SBT09773.1"/>
    </source>
</evidence>
<protein>
    <recommendedName>
        <fullName evidence="1">Putative DNA-binding domain-containing protein</fullName>
    </recommendedName>
</protein>
<dbReference type="InterPro" id="IPR018640">
    <property type="entry name" value="DUF2063"/>
</dbReference>
<accession>A0A1A8Y0C2</accession>